<gene>
    <name evidence="1" type="ORF">K460DRAFT_350568</name>
</gene>
<comment type="caution">
    <text evidence="1">The sequence shown here is derived from an EMBL/GenBank/DDBJ whole genome shotgun (WGS) entry which is preliminary data.</text>
</comment>
<sequence>MLLLMGVTGVRYSVYPTESTNTNQTTETEGQLQTICGNQNVVTVKQDRVIDSCTSTAKDESDPIQVIADLKGVSHVTQQDLTESQSDTVEHRKLAVRNFPHHSAFAKNVTNTEMTEEFLQSQTESGSRIFQYKEDGVIVAWYGLSLSPEAKEVVEKYDGIEELVAAERKNYNRALLTKTSLPAVIAKAGELSDRDTLIRMN</sequence>
<dbReference type="GeneID" id="63848762"/>
<dbReference type="AlphaFoldDB" id="A0A9P4GS89"/>
<name>A0A9P4GS89_9PLEO</name>
<dbReference type="EMBL" id="ML976614">
    <property type="protein sequence ID" value="KAF1850516.1"/>
    <property type="molecule type" value="Genomic_DNA"/>
</dbReference>
<proteinExistence type="predicted"/>
<reference evidence="1" key="1">
    <citation type="submission" date="2020-01" db="EMBL/GenBank/DDBJ databases">
        <authorList>
            <consortium name="DOE Joint Genome Institute"/>
            <person name="Haridas S."/>
            <person name="Albert R."/>
            <person name="Binder M."/>
            <person name="Bloem J."/>
            <person name="Labutti K."/>
            <person name="Salamov A."/>
            <person name="Andreopoulos B."/>
            <person name="Baker S.E."/>
            <person name="Barry K."/>
            <person name="Bills G."/>
            <person name="Bluhm B.H."/>
            <person name="Cannon C."/>
            <person name="Castanera R."/>
            <person name="Culley D.E."/>
            <person name="Daum C."/>
            <person name="Ezra D."/>
            <person name="Gonzalez J.B."/>
            <person name="Henrissat B."/>
            <person name="Kuo A."/>
            <person name="Liang C."/>
            <person name="Lipzen A."/>
            <person name="Lutzoni F."/>
            <person name="Magnuson J."/>
            <person name="Mondo S."/>
            <person name="Nolan M."/>
            <person name="Ohm R."/>
            <person name="Pangilinan J."/>
            <person name="Park H.-J."/>
            <person name="Ramirez L."/>
            <person name="Alfaro M."/>
            <person name="Sun H."/>
            <person name="Tritt A."/>
            <person name="Yoshinaga Y."/>
            <person name="Zwiers L.-H."/>
            <person name="Turgeon B.G."/>
            <person name="Goodwin S.B."/>
            <person name="Spatafora J.W."/>
            <person name="Crous P.W."/>
            <person name="Grigoriev I.V."/>
        </authorList>
    </citation>
    <scope>NUCLEOTIDE SEQUENCE</scope>
    <source>
        <strain evidence="1">CBS 394.84</strain>
    </source>
</reference>
<dbReference type="RefSeq" id="XP_040793079.1">
    <property type="nucleotide sequence ID" value="XM_040931510.1"/>
</dbReference>
<dbReference type="Proteomes" id="UP000800039">
    <property type="component" value="Unassembled WGS sequence"/>
</dbReference>
<organism evidence="1 2">
    <name type="scientific">Cucurbitaria berberidis CBS 394.84</name>
    <dbReference type="NCBI Taxonomy" id="1168544"/>
    <lineage>
        <taxon>Eukaryota</taxon>
        <taxon>Fungi</taxon>
        <taxon>Dikarya</taxon>
        <taxon>Ascomycota</taxon>
        <taxon>Pezizomycotina</taxon>
        <taxon>Dothideomycetes</taxon>
        <taxon>Pleosporomycetidae</taxon>
        <taxon>Pleosporales</taxon>
        <taxon>Pleosporineae</taxon>
        <taxon>Cucurbitariaceae</taxon>
        <taxon>Cucurbitaria</taxon>
    </lineage>
</organism>
<evidence type="ECO:0000313" key="2">
    <source>
        <dbReference type="Proteomes" id="UP000800039"/>
    </source>
</evidence>
<accession>A0A9P4GS89</accession>
<protein>
    <submittedName>
        <fullName evidence="1">Uncharacterized protein</fullName>
    </submittedName>
</protein>
<evidence type="ECO:0000313" key="1">
    <source>
        <dbReference type="EMBL" id="KAF1850516.1"/>
    </source>
</evidence>
<keyword evidence="2" id="KW-1185">Reference proteome</keyword>